<evidence type="ECO:0000256" key="2">
    <source>
        <dbReference type="SAM" id="SignalP"/>
    </source>
</evidence>
<keyword evidence="2" id="KW-0732">Signal</keyword>
<evidence type="ECO:0000256" key="1">
    <source>
        <dbReference type="SAM" id="MobiDB-lite"/>
    </source>
</evidence>
<feature type="compositionally biased region" description="Low complexity" evidence="1">
    <location>
        <begin position="176"/>
        <end position="186"/>
    </location>
</feature>
<evidence type="ECO:0000313" key="3">
    <source>
        <dbReference type="EMBL" id="TMW61800.1"/>
    </source>
</evidence>
<feature type="chain" id="PRO_5035475943" evidence="2">
    <location>
        <begin position="21"/>
        <end position="226"/>
    </location>
</feature>
<proteinExistence type="predicted"/>
<accession>A0A8K1FFL8</accession>
<organism evidence="3 4">
    <name type="scientific">Pythium oligandrum</name>
    <name type="common">Mycoparasitic fungus</name>
    <dbReference type="NCBI Taxonomy" id="41045"/>
    <lineage>
        <taxon>Eukaryota</taxon>
        <taxon>Sar</taxon>
        <taxon>Stramenopiles</taxon>
        <taxon>Oomycota</taxon>
        <taxon>Peronosporomycetes</taxon>
        <taxon>Pythiales</taxon>
        <taxon>Pythiaceae</taxon>
        <taxon>Pythium</taxon>
    </lineage>
</organism>
<feature type="compositionally biased region" description="Polar residues" evidence="1">
    <location>
        <begin position="163"/>
        <end position="173"/>
    </location>
</feature>
<dbReference type="Proteomes" id="UP000794436">
    <property type="component" value="Unassembled WGS sequence"/>
</dbReference>
<keyword evidence="4" id="KW-1185">Reference proteome</keyword>
<dbReference type="AlphaFoldDB" id="A0A8K1FFL8"/>
<protein>
    <submittedName>
        <fullName evidence="3">Uncharacterized protein</fullName>
    </submittedName>
</protein>
<gene>
    <name evidence="3" type="ORF">Poli38472_010863</name>
</gene>
<evidence type="ECO:0000313" key="4">
    <source>
        <dbReference type="Proteomes" id="UP000794436"/>
    </source>
</evidence>
<feature type="compositionally biased region" description="Polar residues" evidence="1">
    <location>
        <begin position="187"/>
        <end position="199"/>
    </location>
</feature>
<dbReference type="EMBL" id="SPLM01000075">
    <property type="protein sequence ID" value="TMW61800.1"/>
    <property type="molecule type" value="Genomic_DNA"/>
</dbReference>
<feature type="region of interest" description="Disordered" evidence="1">
    <location>
        <begin position="124"/>
        <end position="199"/>
    </location>
</feature>
<reference evidence="3" key="1">
    <citation type="submission" date="2019-03" db="EMBL/GenBank/DDBJ databases">
        <title>Long read genome sequence of the mycoparasitic Pythium oligandrum ATCC 38472 isolated from sugarbeet rhizosphere.</title>
        <authorList>
            <person name="Gaulin E."/>
        </authorList>
    </citation>
    <scope>NUCLEOTIDE SEQUENCE</scope>
    <source>
        <strain evidence="3">ATCC 38472_TT</strain>
    </source>
</reference>
<comment type="caution">
    <text evidence="3">The sequence shown here is derived from an EMBL/GenBank/DDBJ whole genome shotgun (WGS) entry which is preliminary data.</text>
</comment>
<sequence>MDRLSSSLLLALVAVLLVDARTVWVPSTPGESVKDAWDTVYEYYKSVYQTVDPDAMYDFIGLDELNAALKKAIASGATIEQVNTQVAAFVANADERIPGFGELADKIISKREIALKVKSGELSADSPEAQVLDEPASEKSATTPWPTVVGSLGGDGSVGTPPLQANGSNSSENEISKPPSDSSFSSNGTTVESDASVQTPVPAPSNAIALIVGCVAITLATIATLV</sequence>
<name>A0A8K1FFL8_PYTOL</name>
<feature type="signal peptide" evidence="2">
    <location>
        <begin position="1"/>
        <end position="20"/>
    </location>
</feature>